<name>A0ABY6U1N6_BIOOC</name>
<proteinExistence type="predicted"/>
<gene>
    <name evidence="1" type="ORF">CLO192961_LOCUS154703</name>
</gene>
<accession>A0ABY6U1N6</accession>
<protein>
    <submittedName>
        <fullName evidence="1">Uncharacterized protein</fullName>
    </submittedName>
</protein>
<sequence length="193" mass="22018">MTTPKRPADIPMPASTLPVQLNDDLRVTAATLTQEPVFVEWTQNWGARKSDTYYAVTFRNTTRNNDPGRLFIASKYVDVFKSASQLVDDNRVYSFKVNDKFRYGQDTEGHNRFLVLHDPSNKIFQVGLVYKYPNSRKFKADEILQHRFTSNKKIQYANKGGDIITGAAGLGKEEFKMVSGLITSKFGDELFKF</sequence>
<keyword evidence="2" id="KW-1185">Reference proteome</keyword>
<organism evidence="1 2">
    <name type="scientific">Bionectria ochroleuca</name>
    <name type="common">Gliocladium roseum</name>
    <dbReference type="NCBI Taxonomy" id="29856"/>
    <lineage>
        <taxon>Eukaryota</taxon>
        <taxon>Fungi</taxon>
        <taxon>Dikarya</taxon>
        <taxon>Ascomycota</taxon>
        <taxon>Pezizomycotina</taxon>
        <taxon>Sordariomycetes</taxon>
        <taxon>Hypocreomycetidae</taxon>
        <taxon>Hypocreales</taxon>
        <taxon>Bionectriaceae</taxon>
        <taxon>Clonostachys</taxon>
    </lineage>
</organism>
<evidence type="ECO:0000313" key="1">
    <source>
        <dbReference type="EMBL" id="VUC24970.1"/>
    </source>
</evidence>
<reference evidence="1 2" key="1">
    <citation type="submission" date="2019-06" db="EMBL/GenBank/DDBJ databases">
        <authorList>
            <person name="Broberg M."/>
        </authorList>
    </citation>
    <scope>NUCLEOTIDE SEQUENCE [LARGE SCALE GENOMIC DNA]</scope>
</reference>
<dbReference type="EMBL" id="CABFNS010000729">
    <property type="protein sequence ID" value="VUC24970.1"/>
    <property type="molecule type" value="Genomic_DNA"/>
</dbReference>
<evidence type="ECO:0000313" key="2">
    <source>
        <dbReference type="Proteomes" id="UP000766486"/>
    </source>
</evidence>
<dbReference type="Proteomes" id="UP000766486">
    <property type="component" value="Unassembled WGS sequence"/>
</dbReference>
<comment type="caution">
    <text evidence="1">The sequence shown here is derived from an EMBL/GenBank/DDBJ whole genome shotgun (WGS) entry which is preliminary data.</text>
</comment>